<evidence type="ECO:0000313" key="3">
    <source>
        <dbReference type="EMBL" id="SAM83118.1"/>
    </source>
</evidence>
<organism evidence="3 4">
    <name type="scientific">Ustilago bromivora</name>
    <dbReference type="NCBI Taxonomy" id="307758"/>
    <lineage>
        <taxon>Eukaryota</taxon>
        <taxon>Fungi</taxon>
        <taxon>Dikarya</taxon>
        <taxon>Basidiomycota</taxon>
        <taxon>Ustilaginomycotina</taxon>
        <taxon>Ustilaginomycetes</taxon>
        <taxon>Ustilaginales</taxon>
        <taxon>Ustilaginaceae</taxon>
        <taxon>Ustilago</taxon>
    </lineage>
</organism>
<name>A0A1K0G6C5_9BASI</name>
<feature type="chain" id="PRO_5009664159" evidence="2">
    <location>
        <begin position="21"/>
        <end position="127"/>
    </location>
</feature>
<feature type="region of interest" description="Disordered" evidence="1">
    <location>
        <begin position="105"/>
        <end position="127"/>
    </location>
</feature>
<proteinExistence type="predicted"/>
<evidence type="ECO:0000256" key="1">
    <source>
        <dbReference type="SAM" id="MobiDB-lite"/>
    </source>
</evidence>
<gene>
    <name evidence="3" type="ORF">UBRO_03678</name>
</gene>
<protein>
    <submittedName>
        <fullName evidence="3">Uncharacterized protein</fullName>
    </submittedName>
</protein>
<feature type="signal peptide" evidence="2">
    <location>
        <begin position="1"/>
        <end position="20"/>
    </location>
</feature>
<dbReference type="OrthoDB" id="2556705at2759"/>
<evidence type="ECO:0000256" key="2">
    <source>
        <dbReference type="SAM" id="SignalP"/>
    </source>
</evidence>
<dbReference type="AlphaFoldDB" id="A0A1K0G6C5"/>
<sequence length="127" mass="14714">MKRAPTLILVLLLLFALTLALSPRHARLHKLKHKRQLEEELIVGAEDSVELFDHPRIHDTSEKIHEAAERKNITVQHLEEMKSTKLRKLQILMLDRQRIEQENVSEGRRLKIERGGEGGLKPESYDG</sequence>
<feature type="compositionally biased region" description="Basic and acidic residues" evidence="1">
    <location>
        <begin position="105"/>
        <end position="116"/>
    </location>
</feature>
<evidence type="ECO:0000313" key="4">
    <source>
        <dbReference type="Proteomes" id="UP000179920"/>
    </source>
</evidence>
<accession>A0A1K0G6C5</accession>
<reference evidence="4" key="1">
    <citation type="submission" date="2016-04" db="EMBL/GenBank/DDBJ databases">
        <authorList>
            <person name="Guldener U."/>
            <person name="Guldener U."/>
        </authorList>
    </citation>
    <scope>NUCLEOTIDE SEQUENCE [LARGE SCALE GENOMIC DNA]</scope>
    <source>
        <strain evidence="4">UB2112</strain>
    </source>
</reference>
<dbReference type="EMBL" id="LT558125">
    <property type="protein sequence ID" value="SAM83118.1"/>
    <property type="molecule type" value="Genomic_DNA"/>
</dbReference>
<dbReference type="Proteomes" id="UP000179920">
    <property type="component" value="Chromosome IX"/>
</dbReference>
<keyword evidence="2" id="KW-0732">Signal</keyword>